<dbReference type="PANTHER" id="PTHR42866">
    <property type="entry name" value="3-DEOXY-MANNO-OCTULOSONATE CYTIDYLYLTRANSFERASE"/>
    <property type="match status" value="1"/>
</dbReference>
<sequence>MSFTIVIPARFASSRLPGKPLLNIADKPMVQYVYEQALKSDAEKVIVATDDDRIVDAVRSFDGEVCMTSSGHVSGTDRIQEVAEQYRLDSEHIVVNVQGDEPLIPPKVINQVAYNLSCNTQAAAATLSEPIRQAADFNNPNVVKVVADRHQMALYFSRSGIPFPRDKNVEQLLEYVSPQRHIGVYAYRVSLLHRFVEWEATTLEQIEHLEQLRILSYGAKIHIEESCEPVPGGVDTPEDLVRLRAEVIS</sequence>
<dbReference type="NCBIfam" id="NF003952">
    <property type="entry name" value="PRK05450.1-5"/>
    <property type="match status" value="1"/>
</dbReference>
<dbReference type="NCBIfam" id="NF003950">
    <property type="entry name" value="PRK05450.1-3"/>
    <property type="match status" value="1"/>
</dbReference>
<reference evidence="6 7" key="1">
    <citation type="journal article" date="2016" name="Appl. Environ. Microbiol.">
        <title>Lack of Overt Genome Reduction in the Bryostatin-Producing Bryozoan Symbiont "Candidatus Endobugula sertula".</title>
        <authorList>
            <person name="Miller I.J."/>
            <person name="Vanee N."/>
            <person name="Fong S.S."/>
            <person name="Lim-Fong G.E."/>
            <person name="Kwan J.C."/>
        </authorList>
    </citation>
    <scope>NUCLEOTIDE SEQUENCE [LARGE SCALE GENOMIC DNA]</scope>
    <source>
        <strain evidence="6">AB1-4</strain>
    </source>
</reference>
<dbReference type="Proteomes" id="UP000242502">
    <property type="component" value="Unassembled WGS sequence"/>
</dbReference>
<organism evidence="6 7">
    <name type="scientific">Candidatus Endobugula sertula</name>
    <name type="common">Bugula neritina bacterial symbiont</name>
    <dbReference type="NCBI Taxonomy" id="62101"/>
    <lineage>
        <taxon>Bacteria</taxon>
        <taxon>Pseudomonadati</taxon>
        <taxon>Pseudomonadota</taxon>
        <taxon>Gammaproteobacteria</taxon>
        <taxon>Cellvibrionales</taxon>
        <taxon>Cellvibrionaceae</taxon>
        <taxon>Candidatus Endobugula</taxon>
    </lineage>
</organism>
<evidence type="ECO:0000256" key="2">
    <source>
        <dbReference type="ARBA" id="ARBA00022679"/>
    </source>
</evidence>
<keyword evidence="5" id="KW-0963">Cytoplasm</keyword>
<dbReference type="Gene3D" id="3.90.550.10">
    <property type="entry name" value="Spore Coat Polysaccharide Biosynthesis Protein SpsA, Chain A"/>
    <property type="match status" value="1"/>
</dbReference>
<proteinExistence type="inferred from homology"/>
<dbReference type="SUPFAM" id="SSF53448">
    <property type="entry name" value="Nucleotide-diphospho-sugar transferases"/>
    <property type="match status" value="1"/>
</dbReference>
<dbReference type="GO" id="GO:0033468">
    <property type="term" value="P:CMP-keto-3-deoxy-D-manno-octulosonic acid biosynthetic process"/>
    <property type="evidence" value="ECO:0007669"/>
    <property type="project" value="UniProtKB-UniRule"/>
</dbReference>
<evidence type="ECO:0000256" key="4">
    <source>
        <dbReference type="ARBA" id="ARBA00022985"/>
    </source>
</evidence>
<dbReference type="NCBIfam" id="TIGR00466">
    <property type="entry name" value="kdsB"/>
    <property type="match status" value="1"/>
</dbReference>
<dbReference type="GO" id="GO:0008690">
    <property type="term" value="F:3-deoxy-manno-octulosonate cytidylyltransferase activity"/>
    <property type="evidence" value="ECO:0007669"/>
    <property type="project" value="UniProtKB-UniRule"/>
</dbReference>
<dbReference type="NCBIfam" id="NF009905">
    <property type="entry name" value="PRK13368.1"/>
    <property type="match status" value="1"/>
</dbReference>
<comment type="subcellular location">
    <subcellularLocation>
        <location evidence="5">Cytoplasm</location>
    </subcellularLocation>
    <subcellularLocation>
        <location evidence="1">Membrane</location>
    </subcellularLocation>
</comment>
<keyword evidence="2 5" id="KW-0808">Transferase</keyword>
<dbReference type="InterPro" id="IPR003329">
    <property type="entry name" value="Cytidylyl_trans"/>
</dbReference>
<dbReference type="FunFam" id="3.90.550.10:FF:000011">
    <property type="entry name" value="3-deoxy-manno-octulosonate cytidylyltransferase"/>
    <property type="match status" value="1"/>
</dbReference>
<evidence type="ECO:0000256" key="5">
    <source>
        <dbReference type="HAMAP-Rule" id="MF_00057"/>
    </source>
</evidence>
<comment type="function">
    <text evidence="5">Activates KDO (a required 8-carbon sugar) for incorporation into bacterial lipopolysaccharide in Gram-negative bacteria.</text>
</comment>
<comment type="pathway">
    <text evidence="5">Nucleotide-sugar biosynthesis; CMP-3-deoxy-D-manno-octulosonate biosynthesis; CMP-3-deoxy-D-manno-octulosonate from 3-deoxy-D-manno-octulosonate and CTP: step 1/1.</text>
</comment>
<keyword evidence="3 5" id="KW-0548">Nucleotidyltransferase</keyword>
<dbReference type="AlphaFoldDB" id="A0A1D2QRB8"/>
<evidence type="ECO:0000313" key="7">
    <source>
        <dbReference type="Proteomes" id="UP000242502"/>
    </source>
</evidence>
<accession>A0A1D2QRB8</accession>
<dbReference type="Pfam" id="PF02348">
    <property type="entry name" value="CTP_transf_3"/>
    <property type="match status" value="1"/>
</dbReference>
<name>A0A1D2QRB8_9GAMM</name>
<keyword evidence="4 5" id="KW-0448">Lipopolysaccharide biosynthesis</keyword>
<evidence type="ECO:0000256" key="3">
    <source>
        <dbReference type="ARBA" id="ARBA00022695"/>
    </source>
</evidence>
<evidence type="ECO:0000256" key="1">
    <source>
        <dbReference type="ARBA" id="ARBA00004370"/>
    </source>
</evidence>
<comment type="caution">
    <text evidence="6">The sequence shown here is derived from an EMBL/GenBank/DDBJ whole genome shotgun (WGS) entry which is preliminary data.</text>
</comment>
<dbReference type="STRING" id="62101.AB835_05540"/>
<dbReference type="GO" id="GO:0009103">
    <property type="term" value="P:lipopolysaccharide biosynthetic process"/>
    <property type="evidence" value="ECO:0007669"/>
    <property type="project" value="UniProtKB-UniRule"/>
</dbReference>
<comment type="catalytic activity">
    <reaction evidence="5">
        <text>3-deoxy-alpha-D-manno-oct-2-ulosonate + CTP = CMP-3-deoxy-beta-D-manno-octulosonate + diphosphate</text>
        <dbReference type="Rhea" id="RHEA:23448"/>
        <dbReference type="ChEBI" id="CHEBI:33019"/>
        <dbReference type="ChEBI" id="CHEBI:37563"/>
        <dbReference type="ChEBI" id="CHEBI:85986"/>
        <dbReference type="ChEBI" id="CHEBI:85987"/>
        <dbReference type="EC" id="2.7.7.38"/>
    </reaction>
</comment>
<dbReference type="PANTHER" id="PTHR42866:SF2">
    <property type="entry name" value="3-DEOXY-MANNO-OCTULOSONATE CYTIDYLYLTRANSFERASE, MITOCHONDRIAL"/>
    <property type="match status" value="1"/>
</dbReference>
<dbReference type="CDD" id="cd02517">
    <property type="entry name" value="CMP-KDO-Synthetase"/>
    <property type="match status" value="1"/>
</dbReference>
<protein>
    <recommendedName>
        <fullName evidence="5">3-deoxy-manno-octulosonate cytidylyltransferase</fullName>
        <ecNumber evidence="5">2.7.7.38</ecNumber>
    </recommendedName>
    <alternativeName>
        <fullName evidence="5">CMP-2-keto-3-deoxyoctulosonic acid synthase</fullName>
        <shortName evidence="5">CKS</shortName>
        <shortName evidence="5">CMP-KDO synthase</shortName>
    </alternativeName>
</protein>
<dbReference type="EMBL" id="MDLC01000014">
    <property type="protein sequence ID" value="ODS24083.1"/>
    <property type="molecule type" value="Genomic_DNA"/>
</dbReference>
<dbReference type="UniPathway" id="UPA00358">
    <property type="reaction ID" value="UER00476"/>
</dbReference>
<dbReference type="GO" id="GO:0016020">
    <property type="term" value="C:membrane"/>
    <property type="evidence" value="ECO:0007669"/>
    <property type="project" value="UniProtKB-SubCell"/>
</dbReference>
<dbReference type="EC" id="2.7.7.38" evidence="5"/>
<dbReference type="InterPro" id="IPR004528">
    <property type="entry name" value="KdsB"/>
</dbReference>
<comment type="similarity">
    <text evidence="5">Belongs to the KdsB family.</text>
</comment>
<dbReference type="GO" id="GO:0005829">
    <property type="term" value="C:cytosol"/>
    <property type="evidence" value="ECO:0007669"/>
    <property type="project" value="TreeGrafter"/>
</dbReference>
<dbReference type="InterPro" id="IPR029044">
    <property type="entry name" value="Nucleotide-diphossugar_trans"/>
</dbReference>
<dbReference type="HAMAP" id="MF_00057">
    <property type="entry name" value="KdsB"/>
    <property type="match status" value="1"/>
</dbReference>
<gene>
    <name evidence="5" type="primary">kdsB</name>
    <name evidence="6" type="ORF">AB835_05540</name>
</gene>
<evidence type="ECO:0000313" key="6">
    <source>
        <dbReference type="EMBL" id="ODS24083.1"/>
    </source>
</evidence>